<dbReference type="PANTHER" id="PTHR23155:SF1149">
    <property type="entry name" value="OS04G0620950 PROTEIN"/>
    <property type="match status" value="1"/>
</dbReference>
<evidence type="ECO:0000259" key="3">
    <source>
        <dbReference type="Pfam" id="PF23559"/>
    </source>
</evidence>
<dbReference type="Proteomes" id="UP000004995">
    <property type="component" value="Unassembled WGS sequence"/>
</dbReference>
<reference evidence="5" key="3">
    <citation type="submission" date="2018-08" db="UniProtKB">
        <authorList>
            <consortium name="EnsemblPlants"/>
        </authorList>
    </citation>
    <scope>IDENTIFICATION</scope>
    <source>
        <strain evidence="5">Yugu1</strain>
    </source>
</reference>
<protein>
    <recommendedName>
        <fullName evidence="3">Disease resistance protein winged helix domain-containing protein</fullName>
    </recommendedName>
</protein>
<dbReference type="Gene3D" id="1.10.8.430">
    <property type="entry name" value="Helical domain of apoptotic protease-activating factors"/>
    <property type="match status" value="1"/>
</dbReference>
<evidence type="ECO:0000313" key="6">
    <source>
        <dbReference type="Proteomes" id="UP000004995"/>
    </source>
</evidence>
<dbReference type="GO" id="GO:0002758">
    <property type="term" value="P:innate immune response-activating signaling pathway"/>
    <property type="evidence" value="ECO:0007669"/>
    <property type="project" value="UniProtKB-ARBA"/>
</dbReference>
<dbReference type="AlphaFoldDB" id="K3ZL33"/>
<dbReference type="PANTHER" id="PTHR23155">
    <property type="entry name" value="DISEASE RESISTANCE PROTEIN RP"/>
    <property type="match status" value="1"/>
</dbReference>
<feature type="domain" description="Disease resistance protein winged helix" evidence="3">
    <location>
        <begin position="114"/>
        <end position="182"/>
    </location>
</feature>
<dbReference type="OMA" id="LIRIWIS"/>
<dbReference type="InterPro" id="IPR027417">
    <property type="entry name" value="P-loop_NTPase"/>
</dbReference>
<dbReference type="InterPro" id="IPR036388">
    <property type="entry name" value="WH-like_DNA-bd_sf"/>
</dbReference>
<evidence type="ECO:0000256" key="1">
    <source>
        <dbReference type="ARBA" id="ARBA00022737"/>
    </source>
</evidence>
<dbReference type="eggNOG" id="KOG4658">
    <property type="taxonomic scope" value="Eukaryota"/>
</dbReference>
<dbReference type="STRING" id="4555.K3ZL33"/>
<dbReference type="InterPro" id="IPR042197">
    <property type="entry name" value="Apaf_helical"/>
</dbReference>
<dbReference type="GO" id="GO:0043531">
    <property type="term" value="F:ADP binding"/>
    <property type="evidence" value="ECO:0007669"/>
    <property type="project" value="InterPro"/>
</dbReference>
<evidence type="ECO:0000313" key="5">
    <source>
        <dbReference type="EnsemblPlants" id="KQK94021"/>
    </source>
</evidence>
<proteinExistence type="predicted"/>
<name>K3ZL33_SETIT</name>
<reference evidence="4" key="2">
    <citation type="submission" date="2015-07" db="EMBL/GenBank/DDBJ databases">
        <authorList>
            <person name="Noorani M."/>
        </authorList>
    </citation>
    <scope>NUCLEOTIDE SEQUENCE</scope>
    <source>
        <strain evidence="4">Yugu1</strain>
    </source>
</reference>
<evidence type="ECO:0000256" key="2">
    <source>
        <dbReference type="ARBA" id="ARBA00022821"/>
    </source>
</evidence>
<keyword evidence="1" id="KW-0677">Repeat</keyword>
<keyword evidence="6" id="KW-1185">Reference proteome</keyword>
<organism evidence="4">
    <name type="scientific">Setaria italica</name>
    <name type="common">Foxtail millet</name>
    <name type="synonym">Panicum italicum</name>
    <dbReference type="NCBI Taxonomy" id="4555"/>
    <lineage>
        <taxon>Eukaryota</taxon>
        <taxon>Viridiplantae</taxon>
        <taxon>Streptophyta</taxon>
        <taxon>Embryophyta</taxon>
        <taxon>Tracheophyta</taxon>
        <taxon>Spermatophyta</taxon>
        <taxon>Magnoliopsida</taxon>
        <taxon>Liliopsida</taxon>
        <taxon>Poales</taxon>
        <taxon>Poaceae</taxon>
        <taxon>PACMAD clade</taxon>
        <taxon>Panicoideae</taxon>
        <taxon>Panicodae</taxon>
        <taxon>Paniceae</taxon>
        <taxon>Cenchrinae</taxon>
        <taxon>Setaria</taxon>
    </lineage>
</organism>
<dbReference type="EMBL" id="CM003535">
    <property type="protein sequence ID" value="RCV37557.1"/>
    <property type="molecule type" value="Genomic_DNA"/>
</dbReference>
<gene>
    <name evidence="4" type="ORF">SETIT_8G073300v2</name>
</gene>
<dbReference type="InterPro" id="IPR032675">
    <property type="entry name" value="LRR_dom_sf"/>
</dbReference>
<dbReference type="SUPFAM" id="SSF52540">
    <property type="entry name" value="P-loop containing nucleoside triphosphate hydrolases"/>
    <property type="match status" value="1"/>
</dbReference>
<dbReference type="FunFam" id="1.10.10.10:FF:000322">
    <property type="entry name" value="Probable disease resistance protein At1g63360"/>
    <property type="match status" value="1"/>
</dbReference>
<accession>K3ZL33</accession>
<dbReference type="HOGENOM" id="CLU_000837_8_5_1"/>
<evidence type="ECO:0000313" key="4">
    <source>
        <dbReference type="EMBL" id="RCV37557.1"/>
    </source>
</evidence>
<dbReference type="EMBL" id="AGNK02004744">
    <property type="status" value="NOT_ANNOTATED_CDS"/>
    <property type="molecule type" value="Genomic_DNA"/>
</dbReference>
<dbReference type="Pfam" id="PF23559">
    <property type="entry name" value="WHD_DRP"/>
    <property type="match status" value="1"/>
</dbReference>
<dbReference type="Gramene" id="KQK94021">
    <property type="protein sequence ID" value="KQK94021"/>
    <property type="gene ID" value="SETIT_027289mg"/>
</dbReference>
<reference evidence="4 6" key="1">
    <citation type="journal article" date="2012" name="Nat. Biotechnol.">
        <title>Reference genome sequence of the model plant Setaria.</title>
        <authorList>
            <person name="Bennetzen J.L."/>
            <person name="Schmutz J."/>
            <person name="Wang H."/>
            <person name="Percifield R."/>
            <person name="Hawkins J."/>
            <person name="Pontaroli A.C."/>
            <person name="Estep M."/>
            <person name="Feng L."/>
            <person name="Vaughn J.N."/>
            <person name="Grimwood J."/>
            <person name="Jenkins J."/>
            <person name="Barry K."/>
            <person name="Lindquist E."/>
            <person name="Hellsten U."/>
            <person name="Deshpande S."/>
            <person name="Wang X."/>
            <person name="Wu X."/>
            <person name="Mitros T."/>
            <person name="Triplett J."/>
            <person name="Yang X."/>
            <person name="Ye C.Y."/>
            <person name="Mauro-Herrera M."/>
            <person name="Wang L."/>
            <person name="Li P."/>
            <person name="Sharma M."/>
            <person name="Sharma R."/>
            <person name="Ronald P.C."/>
            <person name="Panaud O."/>
            <person name="Kellogg E.A."/>
            <person name="Brutnell T.P."/>
            <person name="Doust A.N."/>
            <person name="Tuskan G.A."/>
            <person name="Rokhsar D."/>
            <person name="Devos K.M."/>
        </authorList>
    </citation>
    <scope>NUCLEOTIDE SEQUENCE [LARGE SCALE GENOMIC DNA]</scope>
    <source>
        <strain evidence="6">cv. Yugu1</strain>
        <strain evidence="4">Yugu1</strain>
    </source>
</reference>
<dbReference type="Gene3D" id="1.10.10.10">
    <property type="entry name" value="Winged helix-like DNA-binding domain superfamily/Winged helix DNA-binding domain"/>
    <property type="match status" value="1"/>
</dbReference>
<dbReference type="GO" id="GO:0042742">
    <property type="term" value="P:defense response to bacterium"/>
    <property type="evidence" value="ECO:0007669"/>
    <property type="project" value="UniProtKB-ARBA"/>
</dbReference>
<dbReference type="Gene3D" id="3.80.10.10">
    <property type="entry name" value="Ribonuclease Inhibitor"/>
    <property type="match status" value="1"/>
</dbReference>
<dbReference type="SUPFAM" id="SSF52058">
    <property type="entry name" value="L domain-like"/>
    <property type="match status" value="1"/>
</dbReference>
<dbReference type="InterPro" id="IPR044974">
    <property type="entry name" value="Disease_R_plants"/>
</dbReference>
<dbReference type="OrthoDB" id="1534087at2759"/>
<keyword evidence="2" id="KW-0611">Plant defense</keyword>
<dbReference type="EnsemblPlants" id="KQK94021">
    <property type="protein sequence ID" value="KQK94021"/>
    <property type="gene ID" value="SETIT_027289mg"/>
</dbReference>
<dbReference type="GO" id="GO:0009626">
    <property type="term" value="P:plant-type hypersensitive response"/>
    <property type="evidence" value="ECO:0007669"/>
    <property type="project" value="UniProtKB-ARBA"/>
</dbReference>
<dbReference type="InterPro" id="IPR058922">
    <property type="entry name" value="WHD_DRP"/>
</dbReference>
<sequence>MTTTIEPVKLDALKRGDFWLLFKSCAFGDEQYDEDQGLCGIGKQIAEDLRGNPLAAKTVGAPLKRNINVDNWTNILNNQEWKSLQVNGGIMLALKLSYDYLPEDLQQCFRYCCLFPKDYHFYEAKLIRIWISQGFVHGKHTGKEQEDAGKGYLADLVDSGFFQRVSYSSHTFVMHDLLHDLACQVSGAEFVTIDGSECAEISPTARHISIVFDYLLQITLVRKLRSLVLIGAYNSHFFNCFNNIFKEAHNLRFLQIEATNSDFNCFIGNLGRCTHARYIDVAPFDELEYKDKVLPQAMINFFHLQVLDVGLHTNLTLPHGMSNLVSMQHLVAAEEVHSAIANIGKMTALKELPQRQQLTCLRDSDHIEALSIYK</sequence>